<organism evidence="1 2">
    <name type="scientific">Phrynocephalus forsythii</name>
    <dbReference type="NCBI Taxonomy" id="171643"/>
    <lineage>
        <taxon>Eukaryota</taxon>
        <taxon>Metazoa</taxon>
        <taxon>Chordata</taxon>
        <taxon>Craniata</taxon>
        <taxon>Vertebrata</taxon>
        <taxon>Euteleostomi</taxon>
        <taxon>Lepidosauria</taxon>
        <taxon>Squamata</taxon>
        <taxon>Bifurcata</taxon>
        <taxon>Unidentata</taxon>
        <taxon>Episquamata</taxon>
        <taxon>Toxicofera</taxon>
        <taxon>Iguania</taxon>
        <taxon>Acrodonta</taxon>
        <taxon>Agamidae</taxon>
        <taxon>Agaminae</taxon>
        <taxon>Phrynocephalus</taxon>
    </lineage>
</organism>
<sequence>MEEPWIEAPRSIRLSSGTIITQAPPPLSPDGQPLGKWKWLPWDCARAPFSMTKVDFLKLTQIANTVHGFSFISEGSPFLEDTWMETYTYPNQGMCYIQTLNTGRQEETHGEAESSFSYNGCRKELDQVMEFMPNKMLNKAQQNCFDHFTKEVSFNSTAVLNTPPLWLSQP</sequence>
<reference evidence="1" key="1">
    <citation type="journal article" date="2023" name="DNA Res.">
        <title>Chromosome-level genome assembly of Phrynocephalus forsythii using third-generation DNA sequencing and Hi-C analysis.</title>
        <authorList>
            <person name="Qi Y."/>
            <person name="Zhao W."/>
            <person name="Zhao Y."/>
            <person name="Niu C."/>
            <person name="Cao S."/>
            <person name="Zhang Y."/>
        </authorList>
    </citation>
    <scope>NUCLEOTIDE SEQUENCE</scope>
    <source>
        <tissue evidence="1">Muscle</tissue>
    </source>
</reference>
<dbReference type="AlphaFoldDB" id="A0A9Q0X5A4"/>
<evidence type="ECO:0000313" key="2">
    <source>
        <dbReference type="Proteomes" id="UP001142489"/>
    </source>
</evidence>
<evidence type="ECO:0000313" key="1">
    <source>
        <dbReference type="EMBL" id="KAJ7303167.1"/>
    </source>
</evidence>
<accession>A0A9Q0X5A4</accession>
<dbReference type="EMBL" id="JAPFRF010000024">
    <property type="protein sequence ID" value="KAJ7303167.1"/>
    <property type="molecule type" value="Genomic_DNA"/>
</dbReference>
<protein>
    <submittedName>
        <fullName evidence="1">Uncharacterized protein</fullName>
    </submittedName>
</protein>
<comment type="caution">
    <text evidence="1">The sequence shown here is derived from an EMBL/GenBank/DDBJ whole genome shotgun (WGS) entry which is preliminary data.</text>
</comment>
<keyword evidence="2" id="KW-1185">Reference proteome</keyword>
<name>A0A9Q0X5A4_9SAUR</name>
<dbReference type="Proteomes" id="UP001142489">
    <property type="component" value="Unassembled WGS sequence"/>
</dbReference>
<gene>
    <name evidence="1" type="ORF">JRQ81_012100</name>
</gene>
<proteinExistence type="predicted"/>